<dbReference type="Pfam" id="PF05649">
    <property type="entry name" value="Peptidase_M13_N"/>
    <property type="match status" value="1"/>
</dbReference>
<dbReference type="HOGENOM" id="CLU_1131411_0_0_1"/>
<gene>
    <name evidence="3" type="ORF">IscW_ISCW022051</name>
</gene>
<keyword evidence="3" id="KW-0378">Hydrolase</keyword>
<reference evidence="4" key="2">
    <citation type="submission" date="2020-05" db="UniProtKB">
        <authorList>
            <consortium name="EnsemblMetazoa"/>
        </authorList>
    </citation>
    <scope>IDENTIFICATION</scope>
    <source>
        <strain evidence="4">wikel</strain>
    </source>
</reference>
<dbReference type="EMBL" id="ABJB010844744">
    <property type="status" value="NOT_ANNOTATED_CDS"/>
    <property type="molecule type" value="Genomic_DNA"/>
</dbReference>
<dbReference type="VEuPathDB" id="VectorBase:ISCI022051"/>
<comment type="similarity">
    <text evidence="1">Belongs to the peptidase M13 family.</text>
</comment>
<dbReference type="InterPro" id="IPR024079">
    <property type="entry name" value="MetalloPept_cat_dom_sf"/>
</dbReference>
<evidence type="ECO:0000259" key="2">
    <source>
        <dbReference type="Pfam" id="PF05649"/>
    </source>
</evidence>
<dbReference type="EMBL" id="ABJB010974193">
    <property type="status" value="NOT_ANNOTATED_CDS"/>
    <property type="molecule type" value="Genomic_DNA"/>
</dbReference>
<proteinExistence type="inferred from homology"/>
<evidence type="ECO:0000313" key="5">
    <source>
        <dbReference type="Proteomes" id="UP000001555"/>
    </source>
</evidence>
<dbReference type="OrthoDB" id="7867452at2759"/>
<dbReference type="EMBL" id="DS917313">
    <property type="protein sequence ID" value="EEC17072.1"/>
    <property type="molecule type" value="Genomic_DNA"/>
</dbReference>
<evidence type="ECO:0000313" key="3">
    <source>
        <dbReference type="EMBL" id="EEC17072.1"/>
    </source>
</evidence>
<dbReference type="SUPFAM" id="SSF55486">
    <property type="entry name" value="Metalloproteases ('zincins'), catalytic domain"/>
    <property type="match status" value="1"/>
</dbReference>
<organism>
    <name type="scientific">Ixodes scapularis</name>
    <name type="common">Black-legged tick</name>
    <name type="synonym">Deer tick</name>
    <dbReference type="NCBI Taxonomy" id="6945"/>
    <lineage>
        <taxon>Eukaryota</taxon>
        <taxon>Metazoa</taxon>
        <taxon>Ecdysozoa</taxon>
        <taxon>Arthropoda</taxon>
        <taxon>Chelicerata</taxon>
        <taxon>Arachnida</taxon>
        <taxon>Acari</taxon>
        <taxon>Parasitiformes</taxon>
        <taxon>Ixodida</taxon>
        <taxon>Ixodoidea</taxon>
        <taxon>Ixodidae</taxon>
        <taxon>Ixodinae</taxon>
        <taxon>Ixodes</taxon>
    </lineage>
</organism>
<dbReference type="GO" id="GO:0004222">
    <property type="term" value="F:metalloendopeptidase activity"/>
    <property type="evidence" value="ECO:0007669"/>
    <property type="project" value="UniProtKB-EC"/>
</dbReference>
<dbReference type="InterPro" id="IPR042089">
    <property type="entry name" value="Peptidase_M13_dom_2"/>
</dbReference>
<dbReference type="EMBL" id="ABJB011045997">
    <property type="status" value="NOT_ANNOTATED_CDS"/>
    <property type="molecule type" value="Genomic_DNA"/>
</dbReference>
<evidence type="ECO:0000313" key="4">
    <source>
        <dbReference type="EnsemblMetazoa" id="ISCW022051-PA"/>
    </source>
</evidence>
<dbReference type="AlphaFoldDB" id="B7QE00"/>
<dbReference type="EMBL" id="ABJB010359644">
    <property type="status" value="NOT_ANNOTATED_CDS"/>
    <property type="molecule type" value="Genomic_DNA"/>
</dbReference>
<dbReference type="PANTHER" id="PTHR11733">
    <property type="entry name" value="ZINC METALLOPROTEASE FAMILY M13 NEPRILYSIN-RELATED"/>
    <property type="match status" value="1"/>
</dbReference>
<dbReference type="InterPro" id="IPR000718">
    <property type="entry name" value="Peptidase_M13"/>
</dbReference>
<dbReference type="EMBL" id="ABJB010678339">
    <property type="status" value="NOT_ANNOTATED_CDS"/>
    <property type="molecule type" value="Genomic_DNA"/>
</dbReference>
<dbReference type="Proteomes" id="UP000001555">
    <property type="component" value="Unassembled WGS sequence"/>
</dbReference>
<dbReference type="Gene3D" id="3.40.390.10">
    <property type="entry name" value="Collagenase (Catalytic Domain)"/>
    <property type="match status" value="1"/>
</dbReference>
<feature type="non-terminal residue" evidence="3">
    <location>
        <position position="246"/>
    </location>
</feature>
<dbReference type="PaxDb" id="6945-B7QE00"/>
<dbReference type="InterPro" id="IPR008753">
    <property type="entry name" value="Peptidase_M13_N"/>
</dbReference>
<keyword evidence="5" id="KW-1185">Reference proteome</keyword>
<dbReference type="PROSITE" id="PS51885">
    <property type="entry name" value="NEPRILYSIN"/>
    <property type="match status" value="1"/>
</dbReference>
<dbReference type="PANTHER" id="PTHR11733:SF167">
    <property type="entry name" value="FI17812P1-RELATED"/>
    <property type="match status" value="1"/>
</dbReference>
<sequence>MIRDLAQFTNGDGQKMFLDLFTQDEKENENPVSTPRDELCFNILVENGGIMRPAVENIFVRKYFDQEAKTEVTQIAGSLHLEFERTLHKFYWMDIDTEAAAIEKLKRLKYKIGFGDKTIDETYIESLYKHLPTFTERTKFPAMFQYIIRNNFLTDLEQLSGLMVKNDATYIDPFGDHMFYDATETALVLPAAYLYRMGFRSGLPPESNFGGLGMIISTAIVSQFGHEALRLVDDKDEEWEHTSSPV</sequence>
<dbReference type="EMBL" id="ABJB010808263">
    <property type="status" value="NOT_ANNOTATED_CDS"/>
    <property type="molecule type" value="Genomic_DNA"/>
</dbReference>
<dbReference type="GO" id="GO:0006508">
    <property type="term" value="P:proteolysis"/>
    <property type="evidence" value="ECO:0007669"/>
    <property type="project" value="InterPro"/>
</dbReference>
<dbReference type="VEuPathDB" id="VectorBase:ISCP_029591"/>
<dbReference type="Gene3D" id="1.10.1380.10">
    <property type="entry name" value="Neutral endopeptidase , domain2"/>
    <property type="match status" value="1"/>
</dbReference>
<dbReference type="EC" id="3.4.24.71" evidence="3"/>
<dbReference type="EnsemblMetazoa" id="ISCW022051-RA">
    <property type="protein sequence ID" value="ISCW022051-PA"/>
    <property type="gene ID" value="ISCW022051"/>
</dbReference>
<protein>
    <submittedName>
        <fullName evidence="3 4">Acetylcholinesterase, putative</fullName>
        <ecNumber evidence="3">3.4.24.71</ecNumber>
    </submittedName>
</protein>
<evidence type="ECO:0000256" key="1">
    <source>
        <dbReference type="ARBA" id="ARBA00007357"/>
    </source>
</evidence>
<feature type="domain" description="Peptidase M13 N-terminal" evidence="2">
    <location>
        <begin position="31"/>
        <end position="114"/>
    </location>
</feature>
<dbReference type="VEuPathDB" id="VectorBase:ISCW022051"/>
<name>B7QE00_IXOSC</name>
<accession>B7QE00</accession>
<reference evidence="3 5" key="1">
    <citation type="submission" date="2008-03" db="EMBL/GenBank/DDBJ databases">
        <title>Annotation of Ixodes scapularis.</title>
        <authorList>
            <consortium name="Ixodes scapularis Genome Project Consortium"/>
            <person name="Caler E."/>
            <person name="Hannick L.I."/>
            <person name="Bidwell S."/>
            <person name="Joardar V."/>
            <person name="Thiagarajan M."/>
            <person name="Amedeo P."/>
            <person name="Galinsky K.J."/>
            <person name="Schobel S."/>
            <person name="Inman J."/>
            <person name="Hostetler J."/>
            <person name="Miller J."/>
            <person name="Hammond M."/>
            <person name="Megy K."/>
            <person name="Lawson D."/>
            <person name="Kodira C."/>
            <person name="Sutton G."/>
            <person name="Meyer J."/>
            <person name="Hill C.A."/>
            <person name="Birren B."/>
            <person name="Nene V."/>
            <person name="Collins F."/>
            <person name="Alarcon-Chaidez F."/>
            <person name="Wikel S."/>
            <person name="Strausberg R."/>
        </authorList>
    </citation>
    <scope>NUCLEOTIDE SEQUENCE [LARGE SCALE GENOMIC DNA]</scope>
    <source>
        <strain evidence="5">Wikel</strain>
        <strain evidence="3">Wikel colony</strain>
    </source>
</reference>